<proteinExistence type="inferred from homology"/>
<dbReference type="GeneID" id="103497456"/>
<keyword evidence="4 5" id="KW-0378">Hydrolase</keyword>
<evidence type="ECO:0000256" key="3">
    <source>
        <dbReference type="ARBA" id="ARBA00023098"/>
    </source>
</evidence>
<dbReference type="InterPro" id="IPR002641">
    <property type="entry name" value="PNPLA_dom"/>
</dbReference>
<keyword evidence="6" id="KW-0472">Membrane</keyword>
<protein>
    <recommendedName>
        <fullName evidence="5">Patatin</fullName>
        <ecNumber evidence="5">3.1.1.-</ecNumber>
    </recommendedName>
</protein>
<dbReference type="Gene3D" id="3.40.1090.10">
    <property type="entry name" value="Cytosolic phospholipase A2 catalytic domain"/>
    <property type="match status" value="1"/>
</dbReference>
<keyword evidence="8" id="KW-1185">Reference proteome</keyword>
<gene>
    <name evidence="9" type="primary">LOC103497456</name>
</gene>
<keyword evidence="2 4" id="KW-0442">Lipid degradation</keyword>
<keyword evidence="6" id="KW-0812">Transmembrane</keyword>
<evidence type="ECO:0000256" key="1">
    <source>
        <dbReference type="ARBA" id="ARBA00010240"/>
    </source>
</evidence>
<evidence type="ECO:0000256" key="2">
    <source>
        <dbReference type="ARBA" id="ARBA00022963"/>
    </source>
</evidence>
<evidence type="ECO:0000256" key="6">
    <source>
        <dbReference type="SAM" id="Phobius"/>
    </source>
</evidence>
<evidence type="ECO:0000259" key="7">
    <source>
        <dbReference type="PROSITE" id="PS51635"/>
    </source>
</evidence>
<organism evidence="8 9">
    <name type="scientific">Cucumis melo</name>
    <name type="common">Muskmelon</name>
    <dbReference type="NCBI Taxonomy" id="3656"/>
    <lineage>
        <taxon>Eukaryota</taxon>
        <taxon>Viridiplantae</taxon>
        <taxon>Streptophyta</taxon>
        <taxon>Embryophyta</taxon>
        <taxon>Tracheophyta</taxon>
        <taxon>Spermatophyta</taxon>
        <taxon>Magnoliopsida</taxon>
        <taxon>eudicotyledons</taxon>
        <taxon>Gunneridae</taxon>
        <taxon>Pentapetalae</taxon>
        <taxon>rosids</taxon>
        <taxon>fabids</taxon>
        <taxon>Cucurbitales</taxon>
        <taxon>Cucurbitaceae</taxon>
        <taxon>Benincaseae</taxon>
        <taxon>Cucumis</taxon>
    </lineage>
</organism>
<feature type="short sequence motif" description="GXGXXG" evidence="4">
    <location>
        <begin position="18"/>
        <end position="23"/>
    </location>
</feature>
<evidence type="ECO:0000313" key="9">
    <source>
        <dbReference type="RefSeq" id="XP_050935314.1"/>
    </source>
</evidence>
<dbReference type="CDD" id="cd07214">
    <property type="entry name" value="Pat17_isozyme_like"/>
    <property type="match status" value="1"/>
</dbReference>
<accession>A0ABM3KC16</accession>
<name>A0ABM3KC16_CUCME</name>
<feature type="short sequence motif" description="GXSXG" evidence="4">
    <location>
        <begin position="56"/>
        <end position="60"/>
    </location>
</feature>
<evidence type="ECO:0000313" key="8">
    <source>
        <dbReference type="Proteomes" id="UP001652600"/>
    </source>
</evidence>
<feature type="short sequence motif" description="DGA/G" evidence="4">
    <location>
        <begin position="207"/>
        <end position="209"/>
    </location>
</feature>
<dbReference type="PANTHER" id="PTHR32176">
    <property type="entry name" value="XYLOSE ISOMERASE"/>
    <property type="match status" value="1"/>
</dbReference>
<evidence type="ECO:0000256" key="5">
    <source>
        <dbReference type="RuleBase" id="RU361262"/>
    </source>
</evidence>
<keyword evidence="6" id="KW-1133">Transmembrane helix</keyword>
<dbReference type="SUPFAM" id="SSF52151">
    <property type="entry name" value="FabD/lysophospholipase-like"/>
    <property type="match status" value="1"/>
</dbReference>
<dbReference type="PROSITE" id="PS51635">
    <property type="entry name" value="PNPLA"/>
    <property type="match status" value="1"/>
</dbReference>
<feature type="active site" description="Nucleophile" evidence="4">
    <location>
        <position position="58"/>
    </location>
</feature>
<keyword evidence="3 4" id="KW-0443">Lipid metabolism</keyword>
<dbReference type="PANTHER" id="PTHR32176:SF99">
    <property type="entry name" value="PATATIN"/>
    <property type="match status" value="1"/>
</dbReference>
<dbReference type="Pfam" id="PF01734">
    <property type="entry name" value="Patatin"/>
    <property type="match status" value="1"/>
</dbReference>
<comment type="similarity">
    <text evidence="1 5">Belongs to the patatin family.</text>
</comment>
<sequence>MVADFTKGKKITILSIDGGGIRGIIPSIILAFLELKLQELDGPDVRIADYFDVIAGTSTGGLVTSMLTAPDKNNRPLYTASDLALFYIEHAPKIFPQRNYFLCSLVNFFGKVMGPKYDGLYLRSLIKGLLGDITLKQTLTQVVIPAFDIKLLQPVIFSTIDAKCSELKNPKLADVCISTSAAPTFLPGYEFQTKDSKGNIRNYEMVDGGVAANNPTLAAMTHVTKEMSILRHRSELLKIKPMETKRMLVLSLGTGTPKNDEKYSAAKASKWGMLDWVYHGGATPIVDIFSDASADMVDYHISSIFQSDHCHKNYLRIQVYIFIYIALYSSFSYLCIVNKKVEIIIHLIEDLHKQDDTLSGEVSSVDIATAENLLKLIYVGEDLLKKPLSRVNLESGKFEPLDAQGTNEQALTEFAKMLSDERKLRLSP</sequence>
<feature type="active site" description="Proton acceptor" evidence="4">
    <location>
        <position position="207"/>
    </location>
</feature>
<evidence type="ECO:0000256" key="4">
    <source>
        <dbReference type="PROSITE-ProRule" id="PRU01161"/>
    </source>
</evidence>
<dbReference type="EC" id="3.1.1.-" evidence="5"/>
<reference evidence="9" key="1">
    <citation type="submission" date="2025-08" db="UniProtKB">
        <authorList>
            <consortium name="RefSeq"/>
        </authorList>
    </citation>
    <scope>IDENTIFICATION</scope>
    <source>
        <tissue evidence="9">Stem</tissue>
    </source>
</reference>
<comment type="function">
    <text evidence="5">Lipolytic acyl hydrolase (LAH).</text>
</comment>
<dbReference type="RefSeq" id="XP_050935314.1">
    <property type="nucleotide sequence ID" value="XM_051079357.1"/>
</dbReference>
<feature type="domain" description="PNPLA" evidence="7">
    <location>
        <begin position="14"/>
        <end position="220"/>
    </location>
</feature>
<feature type="transmembrane region" description="Helical" evidence="6">
    <location>
        <begin position="317"/>
        <end position="336"/>
    </location>
</feature>
<comment type="domain">
    <text evidence="5">The nitrogen atoms of the two glycine residues in the GGXR motif define the oxyanion hole, and stabilize the oxyanion that forms during the nucleophilic attack by the catalytic serine during substrate cleavage.</text>
</comment>
<dbReference type="Proteomes" id="UP001652600">
    <property type="component" value="Chromosome 11"/>
</dbReference>
<dbReference type="InterPro" id="IPR016035">
    <property type="entry name" value="Acyl_Trfase/lysoPLipase"/>
</dbReference>